<evidence type="ECO:0000313" key="3">
    <source>
        <dbReference type="Proteomes" id="UP000837801"/>
    </source>
</evidence>
<keyword evidence="3" id="KW-1185">Reference proteome</keyword>
<organism evidence="2 3">
    <name type="scientific">[Candida] railenensis</name>
    <dbReference type="NCBI Taxonomy" id="45579"/>
    <lineage>
        <taxon>Eukaryota</taxon>
        <taxon>Fungi</taxon>
        <taxon>Dikarya</taxon>
        <taxon>Ascomycota</taxon>
        <taxon>Saccharomycotina</taxon>
        <taxon>Pichiomycetes</taxon>
        <taxon>Debaryomycetaceae</taxon>
        <taxon>Kurtzmaniella</taxon>
    </lineage>
</organism>
<sequence length="255" mass="29953">MPFKFTLTFRKSKMNEDSTTSTELKSRNIFKRIRRYYRNKKEKESFDQERLELIMSLDDEINWIHENNMKEVDQYEVFEENILETSSVIEQPQEEDLQEKENFWRQKPKKEPIVKIASNYLVKQFPRNNYEKLNPYHENETKQSTEDFPKELKSILKKPKPITLKSFKTSSITPLSTYSNLSLNANNNSNSLLNTPTSSIQPSQNSNMLSCGKPASSLELSKYSMHSSGSTLKCMSEKEIKKLTKKNTKMNKSKY</sequence>
<dbReference type="AlphaFoldDB" id="A0A9P0QJZ1"/>
<evidence type="ECO:0000256" key="1">
    <source>
        <dbReference type="SAM" id="MobiDB-lite"/>
    </source>
</evidence>
<dbReference type="EMBL" id="CAKXYY010000001">
    <property type="protein sequence ID" value="CAH2350050.1"/>
    <property type="molecule type" value="Genomic_DNA"/>
</dbReference>
<feature type="compositionally biased region" description="Polar residues" evidence="1">
    <location>
        <begin position="200"/>
        <end position="209"/>
    </location>
</feature>
<comment type="caution">
    <text evidence="2">The sequence shown here is derived from an EMBL/GenBank/DDBJ whole genome shotgun (WGS) entry which is preliminary data.</text>
</comment>
<reference evidence="2" key="1">
    <citation type="submission" date="2022-03" db="EMBL/GenBank/DDBJ databases">
        <authorList>
            <person name="Legras J.-L."/>
            <person name="Devillers H."/>
            <person name="Grondin C."/>
        </authorList>
    </citation>
    <scope>NUCLEOTIDE SEQUENCE</scope>
    <source>
        <strain evidence="2">CLIB 1423</strain>
    </source>
</reference>
<name>A0A9P0QJZ1_9ASCO</name>
<accession>A0A9P0QJZ1</accession>
<proteinExistence type="predicted"/>
<gene>
    <name evidence="2" type="ORF">CLIB1423_01S01266</name>
</gene>
<dbReference type="Proteomes" id="UP000837801">
    <property type="component" value="Unassembled WGS sequence"/>
</dbReference>
<feature type="compositionally biased region" description="Low complexity" evidence="1">
    <location>
        <begin position="190"/>
        <end position="199"/>
    </location>
</feature>
<feature type="region of interest" description="Disordered" evidence="1">
    <location>
        <begin position="190"/>
        <end position="210"/>
    </location>
</feature>
<protein>
    <submittedName>
        <fullName evidence="2">Uncharacterized protein</fullName>
    </submittedName>
</protein>
<evidence type="ECO:0000313" key="2">
    <source>
        <dbReference type="EMBL" id="CAH2350050.1"/>
    </source>
</evidence>